<protein>
    <submittedName>
        <fullName evidence="8">Extracellular solute-binding protein</fullName>
    </submittedName>
</protein>
<dbReference type="Gene3D" id="3.40.190.10">
    <property type="entry name" value="Periplasmic binding protein-like II"/>
    <property type="match status" value="1"/>
</dbReference>
<evidence type="ECO:0000256" key="5">
    <source>
        <dbReference type="ARBA" id="ARBA00023288"/>
    </source>
</evidence>
<accession>A0ABP5F741</accession>
<feature type="signal peptide" evidence="7">
    <location>
        <begin position="1"/>
        <end position="31"/>
    </location>
</feature>
<keyword evidence="4" id="KW-0564">Palmitate</keyword>
<dbReference type="Pfam" id="PF01547">
    <property type="entry name" value="SBP_bac_1"/>
    <property type="match status" value="1"/>
</dbReference>
<evidence type="ECO:0000256" key="1">
    <source>
        <dbReference type="ARBA" id="ARBA00022475"/>
    </source>
</evidence>
<dbReference type="PANTHER" id="PTHR43649:SF33">
    <property type="entry name" value="POLYGALACTURONAN_RHAMNOGALACTURONAN-BINDING PROTEIN YTCQ"/>
    <property type="match status" value="1"/>
</dbReference>
<comment type="caution">
    <text evidence="8">The sequence shown here is derived from an EMBL/GenBank/DDBJ whole genome shotgun (WGS) entry which is preliminary data.</text>
</comment>
<dbReference type="PROSITE" id="PS51257">
    <property type="entry name" value="PROKAR_LIPOPROTEIN"/>
    <property type="match status" value="1"/>
</dbReference>
<keyword evidence="3" id="KW-0472">Membrane</keyword>
<proteinExistence type="predicted"/>
<feature type="chain" id="PRO_5045863888" evidence="7">
    <location>
        <begin position="32"/>
        <end position="453"/>
    </location>
</feature>
<dbReference type="SUPFAM" id="SSF53850">
    <property type="entry name" value="Periplasmic binding protein-like II"/>
    <property type="match status" value="1"/>
</dbReference>
<dbReference type="Proteomes" id="UP001500751">
    <property type="component" value="Unassembled WGS sequence"/>
</dbReference>
<evidence type="ECO:0000313" key="8">
    <source>
        <dbReference type="EMBL" id="GAA2014719.1"/>
    </source>
</evidence>
<dbReference type="InterPro" id="IPR050490">
    <property type="entry name" value="Bact_solute-bd_prot1"/>
</dbReference>
<dbReference type="RefSeq" id="WP_344664024.1">
    <property type="nucleotide sequence ID" value="NZ_BAAAQN010000003.1"/>
</dbReference>
<evidence type="ECO:0000256" key="7">
    <source>
        <dbReference type="SAM" id="SignalP"/>
    </source>
</evidence>
<feature type="region of interest" description="Disordered" evidence="6">
    <location>
        <begin position="29"/>
        <end position="53"/>
    </location>
</feature>
<name>A0ABP5F741_9ACTN</name>
<dbReference type="PANTHER" id="PTHR43649">
    <property type="entry name" value="ARABINOSE-BINDING PROTEIN-RELATED"/>
    <property type="match status" value="1"/>
</dbReference>
<feature type="compositionally biased region" description="Gly residues" evidence="6">
    <location>
        <begin position="36"/>
        <end position="53"/>
    </location>
</feature>
<evidence type="ECO:0000313" key="9">
    <source>
        <dbReference type="Proteomes" id="UP001500751"/>
    </source>
</evidence>
<organism evidence="8 9">
    <name type="scientific">Catenulispora yoronensis</name>
    <dbReference type="NCBI Taxonomy" id="450799"/>
    <lineage>
        <taxon>Bacteria</taxon>
        <taxon>Bacillati</taxon>
        <taxon>Actinomycetota</taxon>
        <taxon>Actinomycetes</taxon>
        <taxon>Catenulisporales</taxon>
        <taxon>Catenulisporaceae</taxon>
        <taxon>Catenulispora</taxon>
    </lineage>
</organism>
<keyword evidence="5" id="KW-0449">Lipoprotein</keyword>
<keyword evidence="9" id="KW-1185">Reference proteome</keyword>
<dbReference type="CDD" id="cd13585">
    <property type="entry name" value="PBP2_TMBP_like"/>
    <property type="match status" value="1"/>
</dbReference>
<evidence type="ECO:0000256" key="2">
    <source>
        <dbReference type="ARBA" id="ARBA00022729"/>
    </source>
</evidence>
<evidence type="ECO:0000256" key="6">
    <source>
        <dbReference type="SAM" id="MobiDB-lite"/>
    </source>
</evidence>
<evidence type="ECO:0000256" key="3">
    <source>
        <dbReference type="ARBA" id="ARBA00023136"/>
    </source>
</evidence>
<reference evidence="9" key="1">
    <citation type="journal article" date="2019" name="Int. J. Syst. Evol. Microbiol.">
        <title>The Global Catalogue of Microorganisms (GCM) 10K type strain sequencing project: providing services to taxonomists for standard genome sequencing and annotation.</title>
        <authorList>
            <consortium name="The Broad Institute Genomics Platform"/>
            <consortium name="The Broad Institute Genome Sequencing Center for Infectious Disease"/>
            <person name="Wu L."/>
            <person name="Ma J."/>
        </authorList>
    </citation>
    <scope>NUCLEOTIDE SEQUENCE [LARGE SCALE GENOMIC DNA]</scope>
    <source>
        <strain evidence="9">JCM 16014</strain>
    </source>
</reference>
<dbReference type="EMBL" id="BAAAQN010000003">
    <property type="protein sequence ID" value="GAA2014719.1"/>
    <property type="molecule type" value="Genomic_DNA"/>
</dbReference>
<evidence type="ECO:0000256" key="4">
    <source>
        <dbReference type="ARBA" id="ARBA00023139"/>
    </source>
</evidence>
<keyword evidence="2 7" id="KW-0732">Signal</keyword>
<keyword evidence="1" id="KW-1003">Cell membrane</keyword>
<dbReference type="InterPro" id="IPR006059">
    <property type="entry name" value="SBP"/>
</dbReference>
<sequence>MRTNLSRGTTALAVAATALVLAGCGSSGSSAAKSGSTGGSGGSSSSGSSGGSGGKVTLTYVNWDGGMQAAVDQWNKENPDIQVQLSKPAGTGYTLYNKLITNNAAGTNPDVTEVEYQALPALIANKVIVPIDKYVGDISADFDKASLSQVQFEGKTYGVPQNTCPMVFFYRKDIFDQLGLKPPTTWDEYAADAAAVHAKNPKQYIGNFSAVDSGWFAGLAQQAGANWWTTSGTTWKVAIDDAPTQKVANYWSDLITKGLVSPEPNWSPQWNTEMNDGTIIGWVSAQWAPNQLPSIAKDTAGKWVAAPLPAWSAGDPTVGIWGGETEAVTANSKHPAEAAKFVKWLNSSPEGVKILIEQAAAFPASLANQSQEALKTPPPFMSNQADYNTLIAAQAKNTRTFQVWGPNANVTFDAYSNGFAAALQNKTPLSAALTQMQQATVDDLKKRGFSVAG</sequence>
<gene>
    <name evidence="8" type="ORF">GCM10009839_07240</name>
</gene>